<evidence type="ECO:0000313" key="2">
    <source>
        <dbReference type="Proteomes" id="UP001628156"/>
    </source>
</evidence>
<name>A0ABQ0DLX2_9EUKA</name>
<proteinExistence type="predicted"/>
<sequence length="62" mass="7663">MSFLSDIQNNDQIIRKKWTSEPILSKRSDINKRLLPQKKFKRFDSAEYLMEKYEQKKQKRQE</sequence>
<protein>
    <submittedName>
        <fullName evidence="1">Uncharacterized protein</fullName>
    </submittedName>
</protein>
<organism evidence="1 2">
    <name type="scientific">Entamoeba nuttalli</name>
    <dbReference type="NCBI Taxonomy" id="412467"/>
    <lineage>
        <taxon>Eukaryota</taxon>
        <taxon>Amoebozoa</taxon>
        <taxon>Evosea</taxon>
        <taxon>Archamoebae</taxon>
        <taxon>Mastigamoebida</taxon>
        <taxon>Entamoebidae</taxon>
        <taxon>Entamoeba</taxon>
    </lineage>
</organism>
<evidence type="ECO:0000313" key="1">
    <source>
        <dbReference type="EMBL" id="GAB1223855.1"/>
    </source>
</evidence>
<gene>
    <name evidence="1" type="ORF">ENUP19_0163G0009</name>
</gene>
<dbReference type="EMBL" id="BAAFRS010000163">
    <property type="protein sequence ID" value="GAB1223855.1"/>
    <property type="molecule type" value="Genomic_DNA"/>
</dbReference>
<dbReference type="Proteomes" id="UP001628156">
    <property type="component" value="Unassembled WGS sequence"/>
</dbReference>
<comment type="caution">
    <text evidence="1">The sequence shown here is derived from an EMBL/GenBank/DDBJ whole genome shotgun (WGS) entry which is preliminary data.</text>
</comment>
<accession>A0ABQ0DLX2</accession>
<keyword evidence="2" id="KW-1185">Reference proteome</keyword>
<reference evidence="1 2" key="1">
    <citation type="journal article" date="2019" name="PLoS Negl. Trop. Dis.">
        <title>Whole genome sequencing of Entamoeba nuttalli reveals mammalian host-related molecular signatures and a novel octapeptide-repeat surface protein.</title>
        <authorList>
            <person name="Tanaka M."/>
            <person name="Makiuchi T."/>
            <person name="Komiyama T."/>
            <person name="Shiina T."/>
            <person name="Osaki K."/>
            <person name="Tachibana H."/>
        </authorList>
    </citation>
    <scope>NUCLEOTIDE SEQUENCE [LARGE SCALE GENOMIC DNA]</scope>
    <source>
        <strain evidence="1 2">P19-061405</strain>
    </source>
</reference>